<proteinExistence type="predicted"/>
<dbReference type="PANTHER" id="PTHR24221:SF646">
    <property type="entry name" value="HAEMOLYSIN SECRETION ATP-BINDING PROTEIN"/>
    <property type="match status" value="1"/>
</dbReference>
<dbReference type="EMBL" id="JACAZH010000009">
    <property type="protein sequence ID" value="KAF7359061.1"/>
    <property type="molecule type" value="Genomic_DNA"/>
</dbReference>
<feature type="domain" description="ABC transporter" evidence="4">
    <location>
        <begin position="432"/>
        <end position="707"/>
    </location>
</feature>
<dbReference type="PROSITE" id="PS50893">
    <property type="entry name" value="ABC_TRANSPORTER_2"/>
    <property type="match status" value="1"/>
</dbReference>
<comment type="caution">
    <text evidence="5">The sequence shown here is derived from an EMBL/GenBank/DDBJ whole genome shotgun (WGS) entry which is preliminary data.</text>
</comment>
<dbReference type="GO" id="GO:0034040">
    <property type="term" value="F:ATPase-coupled lipid transmembrane transporter activity"/>
    <property type="evidence" value="ECO:0007669"/>
    <property type="project" value="TreeGrafter"/>
</dbReference>
<evidence type="ECO:0000256" key="3">
    <source>
        <dbReference type="SAM" id="Phobius"/>
    </source>
</evidence>
<dbReference type="Proteomes" id="UP000623467">
    <property type="component" value="Unassembled WGS sequence"/>
</dbReference>
<accession>A0A8H6YIS8</accession>
<feature type="transmembrane region" description="Helical" evidence="3">
    <location>
        <begin position="84"/>
        <end position="106"/>
    </location>
</feature>
<organism evidence="5 6">
    <name type="scientific">Mycena sanguinolenta</name>
    <dbReference type="NCBI Taxonomy" id="230812"/>
    <lineage>
        <taxon>Eukaryota</taxon>
        <taxon>Fungi</taxon>
        <taxon>Dikarya</taxon>
        <taxon>Basidiomycota</taxon>
        <taxon>Agaricomycotina</taxon>
        <taxon>Agaricomycetes</taxon>
        <taxon>Agaricomycetidae</taxon>
        <taxon>Agaricales</taxon>
        <taxon>Marasmiineae</taxon>
        <taxon>Mycenaceae</taxon>
        <taxon>Mycena</taxon>
    </lineage>
</organism>
<dbReference type="PANTHER" id="PTHR24221">
    <property type="entry name" value="ATP-BINDING CASSETTE SUB-FAMILY B"/>
    <property type="match status" value="1"/>
</dbReference>
<dbReference type="InterPro" id="IPR003593">
    <property type="entry name" value="AAA+_ATPase"/>
</dbReference>
<gene>
    <name evidence="5" type="ORF">MSAN_01247100</name>
</gene>
<evidence type="ECO:0000256" key="1">
    <source>
        <dbReference type="ARBA" id="ARBA00022741"/>
    </source>
</evidence>
<keyword evidence="2" id="KW-0067">ATP-binding</keyword>
<evidence type="ECO:0000313" key="5">
    <source>
        <dbReference type="EMBL" id="KAF7359061.1"/>
    </source>
</evidence>
<evidence type="ECO:0000256" key="2">
    <source>
        <dbReference type="ARBA" id="ARBA00022840"/>
    </source>
</evidence>
<dbReference type="OrthoDB" id="6500128at2759"/>
<dbReference type="GO" id="GO:0005524">
    <property type="term" value="F:ATP binding"/>
    <property type="evidence" value="ECO:0007669"/>
    <property type="project" value="UniProtKB-KW"/>
</dbReference>
<dbReference type="GO" id="GO:0016887">
    <property type="term" value="F:ATP hydrolysis activity"/>
    <property type="evidence" value="ECO:0007669"/>
    <property type="project" value="InterPro"/>
</dbReference>
<feature type="transmembrane region" description="Helical" evidence="3">
    <location>
        <begin position="126"/>
        <end position="148"/>
    </location>
</feature>
<dbReference type="SMART" id="SM00382">
    <property type="entry name" value="AAA"/>
    <property type="match status" value="1"/>
</dbReference>
<protein>
    <submittedName>
        <fullName evidence="5">ABC transporter protein</fullName>
    </submittedName>
</protein>
<keyword evidence="3" id="KW-0472">Membrane</keyword>
<feature type="transmembrane region" description="Helical" evidence="3">
    <location>
        <begin position="215"/>
        <end position="237"/>
    </location>
</feature>
<dbReference type="SUPFAM" id="SSF52540">
    <property type="entry name" value="P-loop containing nucleoside triphosphate hydrolases"/>
    <property type="match status" value="1"/>
</dbReference>
<name>A0A8H6YIS8_9AGAR</name>
<sequence>MNQEPRGTSNDLVLAMDKNSKVIKNPKDPSCEPTTKKIRLGVYDVFSMREATFLDFYAHWRKWKIHVSVAKRLTTDILTLAPTLFPLLCFATIFQRMAPLVLWHLFNRCLLMIEVGLTDGRFETVAIAHAVAARVVFAAMAAAIAWWGRKTDFIVQTRIVQRFDGLVFQWKSRTDLRPEADPKDENALIASHMVWYAYRDLLITMGRSLAILSELFYICTLTSSNTEAVIYVIFFFVEPFARDILQESIWNKRWVAASSDPNFNRMASLKSIVTEPETKQEISINGNIGEYLNREYNKARRALGDTSASYPAAQYDNRERVEFTVLLALLGDLHMASFCLKIYAAAYMATWFQFYSFASAIVHPSTFTLSKFAMLPKAADLLADELRDFRVDFRNALNGLASVKRLYDVVETPNTRKDGILDIEKSDNGVALAMENVCFAYPNDKSKNVLTNVSFTIKPGQLVVIVGTNGSGKSTLLKLFTRLYDIDTSDPDVDHGKVTVNGRSISDYKLTSLRSATAVLTQDHHILPLSLAENIGIGNVKAVSDMAVIQECARKGGADEFISKRADGYDTVLEPATVIPAYYFDEAGDSPLNDIYKGFEKKTEISGGERQRIAASRTFMRLTTEEIQLILADEPSSNLDPRGEAELFQNFIDNRQGKTMIFVTHRLGILTKEADLILCMKNGELVEKGTHDELMDLRRDGEPGEYSKLYEIQARAFN</sequence>
<dbReference type="InterPro" id="IPR003439">
    <property type="entry name" value="ABC_transporter-like_ATP-bd"/>
</dbReference>
<dbReference type="InterPro" id="IPR039421">
    <property type="entry name" value="Type_1_exporter"/>
</dbReference>
<reference evidence="5" key="1">
    <citation type="submission" date="2020-05" db="EMBL/GenBank/DDBJ databases">
        <title>Mycena genomes resolve the evolution of fungal bioluminescence.</title>
        <authorList>
            <person name="Tsai I.J."/>
        </authorList>
    </citation>
    <scope>NUCLEOTIDE SEQUENCE</scope>
    <source>
        <strain evidence="5">160909Yilan</strain>
    </source>
</reference>
<keyword evidence="3" id="KW-1133">Transmembrane helix</keyword>
<evidence type="ECO:0000313" key="6">
    <source>
        <dbReference type="Proteomes" id="UP000623467"/>
    </source>
</evidence>
<dbReference type="AlphaFoldDB" id="A0A8H6YIS8"/>
<dbReference type="InterPro" id="IPR027417">
    <property type="entry name" value="P-loop_NTPase"/>
</dbReference>
<keyword evidence="6" id="KW-1185">Reference proteome</keyword>
<keyword evidence="1" id="KW-0547">Nucleotide-binding</keyword>
<evidence type="ECO:0000259" key="4">
    <source>
        <dbReference type="PROSITE" id="PS50893"/>
    </source>
</evidence>
<dbReference type="Gene3D" id="3.40.50.300">
    <property type="entry name" value="P-loop containing nucleotide triphosphate hydrolases"/>
    <property type="match status" value="1"/>
</dbReference>
<dbReference type="Pfam" id="PF00005">
    <property type="entry name" value="ABC_tran"/>
    <property type="match status" value="1"/>
</dbReference>
<keyword evidence="3" id="KW-0812">Transmembrane</keyword>